<accession>A0A290Q9A1</accession>
<dbReference type="InterPro" id="IPR028055">
    <property type="entry name" value="YidC/Oxa/ALB_C"/>
</dbReference>
<feature type="region of interest" description="Disordered" evidence="14">
    <location>
        <begin position="29"/>
        <end position="57"/>
    </location>
</feature>
<evidence type="ECO:0000256" key="11">
    <source>
        <dbReference type="ARBA" id="ARBA00033245"/>
    </source>
</evidence>
<dbReference type="InterPro" id="IPR028053">
    <property type="entry name" value="Membr_insert_YidC_N"/>
</dbReference>
<evidence type="ECO:0000256" key="8">
    <source>
        <dbReference type="ARBA" id="ARBA00022989"/>
    </source>
</evidence>
<dbReference type="AlphaFoldDB" id="A0A290Q9A1"/>
<keyword evidence="10 13" id="KW-0143">Chaperone</keyword>
<dbReference type="Pfam" id="PF14849">
    <property type="entry name" value="YidC_periplas"/>
    <property type="match status" value="1"/>
</dbReference>
<evidence type="ECO:0000256" key="1">
    <source>
        <dbReference type="ARBA" id="ARBA00004429"/>
    </source>
</evidence>
<keyword evidence="7 13" id="KW-0653">Protein transport</keyword>
<evidence type="ECO:0000256" key="10">
    <source>
        <dbReference type="ARBA" id="ARBA00023186"/>
    </source>
</evidence>
<comment type="subunit">
    <text evidence="13">Interacts with the Sec translocase complex via SecD. Specifically interacts with transmembrane segments of nascent integral membrane proteins during membrane integration.</text>
</comment>
<dbReference type="InterPro" id="IPR019998">
    <property type="entry name" value="Membr_insert_YidC"/>
</dbReference>
<evidence type="ECO:0000256" key="3">
    <source>
        <dbReference type="ARBA" id="ARBA00015325"/>
    </source>
</evidence>
<keyword evidence="8 13" id="KW-1133">Transmembrane helix</keyword>
<keyword evidence="9 13" id="KW-0472">Membrane</keyword>
<dbReference type="PRINTS" id="PR00701">
    <property type="entry name" value="60KDINNERMP"/>
</dbReference>
<evidence type="ECO:0000256" key="5">
    <source>
        <dbReference type="ARBA" id="ARBA00022475"/>
    </source>
</evidence>
<evidence type="ECO:0000256" key="13">
    <source>
        <dbReference type="HAMAP-Rule" id="MF_01810"/>
    </source>
</evidence>
<dbReference type="PANTHER" id="PTHR12428:SF65">
    <property type="entry name" value="CYTOCHROME C OXIDASE ASSEMBLY PROTEIN COX18, MITOCHONDRIAL"/>
    <property type="match status" value="1"/>
</dbReference>
<dbReference type="CDD" id="cd19961">
    <property type="entry name" value="EcYidC-like_peri"/>
    <property type="match status" value="1"/>
</dbReference>
<comment type="function">
    <text evidence="13">Required for the insertion and/or proper folding and/or complex formation of integral membrane proteins into the membrane. Involved in integration of membrane proteins that insert both dependently and independently of the Sec translocase complex, as well as at least some lipoproteins. Aids folding of multispanning membrane proteins.</text>
</comment>
<evidence type="ECO:0000259" key="15">
    <source>
        <dbReference type="Pfam" id="PF02096"/>
    </source>
</evidence>
<dbReference type="RefSeq" id="WP_096055412.1">
    <property type="nucleotide sequence ID" value="NZ_CP023344.1"/>
</dbReference>
<dbReference type="GO" id="GO:0032977">
    <property type="term" value="F:membrane insertase activity"/>
    <property type="evidence" value="ECO:0007669"/>
    <property type="project" value="InterPro"/>
</dbReference>
<feature type="transmembrane region" description="Helical" evidence="13">
    <location>
        <begin position="502"/>
        <end position="526"/>
    </location>
</feature>
<evidence type="ECO:0000256" key="7">
    <source>
        <dbReference type="ARBA" id="ARBA00022927"/>
    </source>
</evidence>
<sequence>MDKKNTLIGVGFLLAAFAAFIITAKQTPPPVQPPATTQPVASNPSAPGPEGTTPAAPAPAAAVPVLTAAPANTTFAALAKQDETARVITLSNDFIEARLTDFGGAIKNVALKKYPAVKGKPEPFVINETHTDPMLAFTQDSFPGLGRSTRYEVVSQDATKVVFRAIWENRIEVTRTYSILPAGSPTDKADPYQLRHEIAFRNLTDQTVALPRFALSLGTAAPVNADDHGLYLATGYNTGSDIDFVKRSKLEASPFLSTFGMGSPTPLPLIETVAPVVWGSVENQFFASILTADQPGRGLTTRRVELPAFPGSPIAAIGVTGAVSIETPALAPGAESKLGFDFYTGPKEYSRLSNADIFKHDQDKVMQFGIFKWFSQALVSIMSTIHKWGISWGWSIVLTTLFLKIIFLPLTLSASKSAKRMQKIQPEMQALREKYKDNPRKMQEATMEIFKTHRVNPVGGCLPILITIPFFMGFFSMLQSTAELRFAEFLWASDLSMPDTVARIPLGFMTLPLNIFPILMGVTMIVQMRLTPQPSIDNAQAKMFKFMPYIFAIFCYNFSCALALYSTVNGLFTIGQQLIINRMKDEPLAPVPVAAKGGKGMKNVTPKK</sequence>
<dbReference type="PRINTS" id="PR01900">
    <property type="entry name" value="YIDCPROTEIN"/>
</dbReference>
<dbReference type="PANTHER" id="PTHR12428">
    <property type="entry name" value="OXA1"/>
    <property type="match status" value="1"/>
</dbReference>
<evidence type="ECO:0000313" key="17">
    <source>
        <dbReference type="EMBL" id="ATC63780.1"/>
    </source>
</evidence>
<dbReference type="Pfam" id="PF02096">
    <property type="entry name" value="60KD_IMP"/>
    <property type="match status" value="1"/>
</dbReference>
<dbReference type="InterPro" id="IPR001708">
    <property type="entry name" value="YidC/ALB3/OXA1/COX18"/>
</dbReference>
<evidence type="ECO:0000256" key="14">
    <source>
        <dbReference type="SAM" id="MobiDB-lite"/>
    </source>
</evidence>
<gene>
    <name evidence="13" type="primary">yidC</name>
    <name evidence="17" type="ORF">CMV30_07340</name>
</gene>
<feature type="transmembrane region" description="Helical" evidence="13">
    <location>
        <begin position="461"/>
        <end position="482"/>
    </location>
</feature>
<reference evidence="17 18" key="1">
    <citation type="submission" date="2017-09" db="EMBL/GenBank/DDBJ databases">
        <title>Complete genome sequence of Verrucomicrobial strain HZ-65, isolated from freshwater.</title>
        <authorList>
            <person name="Choi A."/>
        </authorList>
    </citation>
    <scope>NUCLEOTIDE SEQUENCE [LARGE SCALE GENOMIC DNA]</scope>
    <source>
        <strain evidence="17 18">HZ-65</strain>
    </source>
</reference>
<feature type="transmembrane region" description="Helical" evidence="13">
    <location>
        <begin position="546"/>
        <end position="565"/>
    </location>
</feature>
<dbReference type="NCBIfam" id="TIGR03592">
    <property type="entry name" value="yidC_oxa1_cterm"/>
    <property type="match status" value="1"/>
</dbReference>
<dbReference type="GO" id="GO:0015031">
    <property type="term" value="P:protein transport"/>
    <property type="evidence" value="ECO:0007669"/>
    <property type="project" value="UniProtKB-KW"/>
</dbReference>
<organism evidence="17 18">
    <name type="scientific">Nibricoccus aquaticus</name>
    <dbReference type="NCBI Taxonomy" id="2576891"/>
    <lineage>
        <taxon>Bacteria</taxon>
        <taxon>Pseudomonadati</taxon>
        <taxon>Verrucomicrobiota</taxon>
        <taxon>Opitutia</taxon>
        <taxon>Opitutales</taxon>
        <taxon>Opitutaceae</taxon>
        <taxon>Nibricoccus</taxon>
    </lineage>
</organism>
<protein>
    <recommendedName>
        <fullName evidence="3 13">Membrane protein insertase YidC</fullName>
    </recommendedName>
    <alternativeName>
        <fullName evidence="12 13">Foldase YidC</fullName>
    </alternativeName>
    <alternativeName>
        <fullName evidence="11 13">Membrane integrase YidC</fullName>
    </alternativeName>
    <alternativeName>
        <fullName evidence="13">Membrane protein YidC</fullName>
    </alternativeName>
</protein>
<dbReference type="Proteomes" id="UP000217265">
    <property type="component" value="Chromosome"/>
</dbReference>
<keyword evidence="5 13" id="KW-1003">Cell membrane</keyword>
<evidence type="ECO:0000256" key="6">
    <source>
        <dbReference type="ARBA" id="ARBA00022692"/>
    </source>
</evidence>
<feature type="domain" description="Membrane insertase YidC N-terminal" evidence="16">
    <location>
        <begin position="88"/>
        <end position="379"/>
    </location>
</feature>
<dbReference type="KEGG" id="vbh:CMV30_07340"/>
<dbReference type="GO" id="GO:0051205">
    <property type="term" value="P:protein insertion into membrane"/>
    <property type="evidence" value="ECO:0007669"/>
    <property type="project" value="TreeGrafter"/>
</dbReference>
<dbReference type="NCBIfam" id="TIGR03593">
    <property type="entry name" value="yidC_nterm"/>
    <property type="match status" value="1"/>
</dbReference>
<evidence type="ECO:0000256" key="2">
    <source>
        <dbReference type="ARBA" id="ARBA00010527"/>
    </source>
</evidence>
<dbReference type="GO" id="GO:0005886">
    <property type="term" value="C:plasma membrane"/>
    <property type="evidence" value="ECO:0007669"/>
    <property type="project" value="UniProtKB-SubCell"/>
</dbReference>
<dbReference type="EMBL" id="CP023344">
    <property type="protein sequence ID" value="ATC63780.1"/>
    <property type="molecule type" value="Genomic_DNA"/>
</dbReference>
<dbReference type="Gene3D" id="2.70.98.90">
    <property type="match status" value="1"/>
</dbReference>
<keyword evidence="4 13" id="KW-0813">Transport</keyword>
<keyword evidence="18" id="KW-1185">Reference proteome</keyword>
<name>A0A290Q9A1_9BACT</name>
<keyword evidence="6 13" id="KW-0812">Transmembrane</keyword>
<evidence type="ECO:0000256" key="4">
    <source>
        <dbReference type="ARBA" id="ARBA00022448"/>
    </source>
</evidence>
<comment type="similarity">
    <text evidence="2 13">Belongs to the OXA1/ALB3/YidC family. Type 1 subfamily.</text>
</comment>
<evidence type="ECO:0000256" key="9">
    <source>
        <dbReference type="ARBA" id="ARBA00023136"/>
    </source>
</evidence>
<feature type="domain" description="Membrane insertase YidC/Oxa/ALB C-terminal" evidence="15">
    <location>
        <begin position="392"/>
        <end position="582"/>
    </location>
</feature>
<dbReference type="CDD" id="cd20070">
    <property type="entry name" value="5TM_YidC_Alb3"/>
    <property type="match status" value="1"/>
</dbReference>
<proteinExistence type="inferred from homology"/>
<feature type="compositionally biased region" description="Low complexity" evidence="14">
    <location>
        <begin position="34"/>
        <end position="57"/>
    </location>
</feature>
<comment type="subcellular location">
    <subcellularLocation>
        <location evidence="1">Cell inner membrane</location>
        <topology evidence="1">Multi-pass membrane protein</topology>
    </subcellularLocation>
    <subcellularLocation>
        <location evidence="13">Cell membrane</location>
        <topology evidence="13">Multi-pass membrane protein</topology>
    </subcellularLocation>
</comment>
<evidence type="ECO:0000256" key="12">
    <source>
        <dbReference type="ARBA" id="ARBA00033342"/>
    </source>
</evidence>
<feature type="transmembrane region" description="Helical" evidence="13">
    <location>
        <begin position="392"/>
        <end position="412"/>
    </location>
</feature>
<evidence type="ECO:0000313" key="18">
    <source>
        <dbReference type="Proteomes" id="UP000217265"/>
    </source>
</evidence>
<dbReference type="OrthoDB" id="9780552at2"/>
<dbReference type="HAMAP" id="MF_01810">
    <property type="entry name" value="YidC_type1"/>
    <property type="match status" value="1"/>
</dbReference>
<dbReference type="InterPro" id="IPR047196">
    <property type="entry name" value="YidC_ALB_C"/>
</dbReference>
<dbReference type="InterPro" id="IPR038221">
    <property type="entry name" value="YidC_periplasmic_sf"/>
</dbReference>
<evidence type="ECO:0000259" key="16">
    <source>
        <dbReference type="Pfam" id="PF14849"/>
    </source>
</evidence>